<keyword evidence="2" id="KW-1185">Reference proteome</keyword>
<reference evidence="1 2" key="1">
    <citation type="submission" date="2014-06" db="EMBL/GenBank/DDBJ databases">
        <authorList>
            <person name="Swart Estienne"/>
        </authorList>
    </citation>
    <scope>NUCLEOTIDE SEQUENCE [LARGE SCALE GENOMIC DNA]</scope>
    <source>
        <strain evidence="1 2">130c</strain>
    </source>
</reference>
<dbReference type="InParanoid" id="A0A078ALN2"/>
<dbReference type="AlphaFoldDB" id="A0A078ALN2"/>
<proteinExistence type="predicted"/>
<protein>
    <submittedName>
        <fullName evidence="1">Uncharacterized protein</fullName>
    </submittedName>
</protein>
<dbReference type="Proteomes" id="UP000039865">
    <property type="component" value="Unassembled WGS sequence"/>
</dbReference>
<sequence length="232" mass="27205">MKYLNIGNSHLEGINLHRDNLLWNQDFLTLEMIPKEDLSYLEEKIFPMHQVQKGKMIKEVVKSQQHNPVSAQDVDDEFLKKNEELQKRSTPYKNKFQRKKANEQLQQMARNMALQNEKGYSPKINSSEKLQGSNNIDQEDLIELQRQLKERLSGMNLRKIIQQGGKSIELLLNKGPLSKIDSFNRYYFNVNNTDNKSEQNLGKKLIYSRNLPLAPRESDKDEIEMFKGSFLF</sequence>
<accession>A0A078ALN2</accession>
<organism evidence="1 2">
    <name type="scientific">Stylonychia lemnae</name>
    <name type="common">Ciliate</name>
    <dbReference type="NCBI Taxonomy" id="5949"/>
    <lineage>
        <taxon>Eukaryota</taxon>
        <taxon>Sar</taxon>
        <taxon>Alveolata</taxon>
        <taxon>Ciliophora</taxon>
        <taxon>Intramacronucleata</taxon>
        <taxon>Spirotrichea</taxon>
        <taxon>Stichotrichia</taxon>
        <taxon>Sporadotrichida</taxon>
        <taxon>Oxytrichidae</taxon>
        <taxon>Stylonychinae</taxon>
        <taxon>Stylonychia</taxon>
    </lineage>
</organism>
<gene>
    <name evidence="1" type="primary">Contig5738.g6138</name>
    <name evidence="1" type="ORF">STYLEM_12173</name>
</gene>
<evidence type="ECO:0000313" key="1">
    <source>
        <dbReference type="EMBL" id="CDW83134.1"/>
    </source>
</evidence>
<dbReference type="EMBL" id="CCKQ01011559">
    <property type="protein sequence ID" value="CDW83134.1"/>
    <property type="molecule type" value="Genomic_DNA"/>
</dbReference>
<evidence type="ECO:0000313" key="2">
    <source>
        <dbReference type="Proteomes" id="UP000039865"/>
    </source>
</evidence>
<name>A0A078ALN2_STYLE</name>